<proteinExistence type="inferred from homology"/>
<dbReference type="InterPro" id="IPR001683">
    <property type="entry name" value="PX_dom"/>
</dbReference>
<keyword evidence="3" id="KW-0472">Membrane</keyword>
<dbReference type="SMART" id="SM00315">
    <property type="entry name" value="RGS"/>
    <property type="match status" value="1"/>
</dbReference>
<feature type="compositionally biased region" description="Low complexity" evidence="2">
    <location>
        <begin position="655"/>
        <end position="666"/>
    </location>
</feature>
<gene>
    <name evidence="7" type="ORF">FFLO_05882</name>
</gene>
<feature type="region of interest" description="Disordered" evidence="2">
    <location>
        <begin position="1261"/>
        <end position="1290"/>
    </location>
</feature>
<keyword evidence="8" id="KW-1185">Reference proteome</keyword>
<feature type="compositionally biased region" description="Gly residues" evidence="2">
    <location>
        <begin position="679"/>
        <end position="690"/>
    </location>
</feature>
<feature type="domain" description="PXA" evidence="6">
    <location>
        <begin position="98"/>
        <end position="288"/>
    </location>
</feature>
<reference evidence="7" key="1">
    <citation type="submission" date="2020-04" db="EMBL/GenBank/DDBJ databases">
        <title>Analysis of mating type loci in Filobasidium floriforme.</title>
        <authorList>
            <person name="Nowrousian M."/>
        </authorList>
    </citation>
    <scope>NUCLEOTIDE SEQUENCE</scope>
    <source>
        <strain evidence="7">CBS 6242</strain>
    </source>
</reference>
<dbReference type="InterPro" id="IPR044926">
    <property type="entry name" value="RGS_subdomain_2"/>
</dbReference>
<evidence type="ECO:0000256" key="3">
    <source>
        <dbReference type="SAM" id="Phobius"/>
    </source>
</evidence>
<feature type="compositionally biased region" description="Polar residues" evidence="2">
    <location>
        <begin position="313"/>
        <end position="330"/>
    </location>
</feature>
<evidence type="ECO:0000313" key="7">
    <source>
        <dbReference type="EMBL" id="KAG7528925.1"/>
    </source>
</evidence>
<evidence type="ECO:0000313" key="8">
    <source>
        <dbReference type="Proteomes" id="UP000812966"/>
    </source>
</evidence>
<evidence type="ECO:0000259" key="4">
    <source>
        <dbReference type="PROSITE" id="PS50132"/>
    </source>
</evidence>
<accession>A0A8K0JGJ4</accession>
<dbReference type="Gene3D" id="1.10.167.10">
    <property type="entry name" value="Regulator of G-protein Signalling 4, domain 2"/>
    <property type="match status" value="1"/>
</dbReference>
<comment type="similarity">
    <text evidence="1">Belongs to the sorting nexin family.</text>
</comment>
<dbReference type="GO" id="GO:0035091">
    <property type="term" value="F:phosphatidylinositol binding"/>
    <property type="evidence" value="ECO:0007669"/>
    <property type="project" value="InterPro"/>
</dbReference>
<dbReference type="Proteomes" id="UP000812966">
    <property type="component" value="Unassembled WGS sequence"/>
</dbReference>
<dbReference type="InterPro" id="IPR036305">
    <property type="entry name" value="RGS_sf"/>
</dbReference>
<dbReference type="InterPro" id="IPR016137">
    <property type="entry name" value="RGS"/>
</dbReference>
<feature type="region of interest" description="Disordered" evidence="2">
    <location>
        <begin position="627"/>
        <end position="701"/>
    </location>
</feature>
<dbReference type="Pfam" id="PF00787">
    <property type="entry name" value="PX"/>
    <property type="match status" value="1"/>
</dbReference>
<comment type="caution">
    <text evidence="7">The sequence shown here is derived from an EMBL/GenBank/DDBJ whole genome shotgun (WGS) entry which is preliminary data.</text>
</comment>
<organism evidence="7 8">
    <name type="scientific">Filobasidium floriforme</name>
    <dbReference type="NCBI Taxonomy" id="5210"/>
    <lineage>
        <taxon>Eukaryota</taxon>
        <taxon>Fungi</taxon>
        <taxon>Dikarya</taxon>
        <taxon>Basidiomycota</taxon>
        <taxon>Agaricomycotina</taxon>
        <taxon>Tremellomycetes</taxon>
        <taxon>Filobasidiales</taxon>
        <taxon>Filobasidiaceae</taxon>
        <taxon>Filobasidium</taxon>
    </lineage>
</organism>
<dbReference type="SMART" id="SM00312">
    <property type="entry name" value="PX"/>
    <property type="match status" value="1"/>
</dbReference>
<dbReference type="EMBL" id="JABELV010000163">
    <property type="protein sequence ID" value="KAG7528925.1"/>
    <property type="molecule type" value="Genomic_DNA"/>
</dbReference>
<dbReference type="InterPro" id="IPR036871">
    <property type="entry name" value="PX_dom_sf"/>
</dbReference>
<dbReference type="Pfam" id="PF08628">
    <property type="entry name" value="Nexin_C"/>
    <property type="match status" value="1"/>
</dbReference>
<dbReference type="Pfam" id="PF00615">
    <property type="entry name" value="RGS"/>
    <property type="match status" value="1"/>
</dbReference>
<feature type="compositionally biased region" description="Polar residues" evidence="2">
    <location>
        <begin position="633"/>
        <end position="645"/>
    </location>
</feature>
<dbReference type="SMART" id="SM00313">
    <property type="entry name" value="PXA"/>
    <property type="match status" value="1"/>
</dbReference>
<evidence type="ECO:0000256" key="1">
    <source>
        <dbReference type="ARBA" id="ARBA00010883"/>
    </source>
</evidence>
<dbReference type="Pfam" id="PF02194">
    <property type="entry name" value="PXA"/>
    <property type="match status" value="1"/>
</dbReference>
<dbReference type="PROSITE" id="PS50132">
    <property type="entry name" value="RGS"/>
    <property type="match status" value="1"/>
</dbReference>
<feature type="region of interest" description="Disordered" evidence="2">
    <location>
        <begin position="426"/>
        <end position="462"/>
    </location>
</feature>
<dbReference type="PROSITE" id="PS51207">
    <property type="entry name" value="PXA"/>
    <property type="match status" value="1"/>
</dbReference>
<keyword evidence="3" id="KW-0812">Transmembrane</keyword>
<dbReference type="PANTHER" id="PTHR22775:SF3">
    <property type="entry name" value="SORTING NEXIN-13"/>
    <property type="match status" value="1"/>
</dbReference>
<dbReference type="PROSITE" id="PS50195">
    <property type="entry name" value="PX"/>
    <property type="match status" value="1"/>
</dbReference>
<feature type="domain" description="RGS" evidence="4">
    <location>
        <begin position="459"/>
        <end position="616"/>
    </location>
</feature>
<dbReference type="PANTHER" id="PTHR22775">
    <property type="entry name" value="SORTING NEXIN"/>
    <property type="match status" value="1"/>
</dbReference>
<dbReference type="InterPro" id="IPR013937">
    <property type="entry name" value="Sorting_nexin_C"/>
</dbReference>
<dbReference type="SUPFAM" id="SSF64268">
    <property type="entry name" value="PX domain"/>
    <property type="match status" value="1"/>
</dbReference>
<feature type="transmembrane region" description="Helical" evidence="3">
    <location>
        <begin position="33"/>
        <end position="55"/>
    </location>
</feature>
<dbReference type="InterPro" id="IPR003114">
    <property type="entry name" value="Phox_assoc"/>
</dbReference>
<evidence type="ECO:0000259" key="5">
    <source>
        <dbReference type="PROSITE" id="PS50195"/>
    </source>
</evidence>
<keyword evidence="3" id="KW-1133">Transmembrane helix</keyword>
<evidence type="ECO:0000256" key="2">
    <source>
        <dbReference type="SAM" id="MobiDB-lite"/>
    </source>
</evidence>
<feature type="region of interest" description="Disordered" evidence="2">
    <location>
        <begin position="303"/>
        <end position="345"/>
    </location>
</feature>
<dbReference type="SUPFAM" id="SSF48097">
    <property type="entry name" value="Regulator of G-protein signaling, RGS"/>
    <property type="match status" value="1"/>
</dbReference>
<feature type="domain" description="PX" evidence="5">
    <location>
        <begin position="1035"/>
        <end position="1157"/>
    </location>
</feature>
<name>A0A8K0JGJ4_9TREE</name>
<evidence type="ECO:0008006" key="9">
    <source>
        <dbReference type="Google" id="ProtNLM"/>
    </source>
</evidence>
<sequence>MSGFGKIAALVGLFAVLWKTATMMPFWLVVIFAPIWLVIAGIGVLAISVGLRWWYDEALAKHGALRPVRSRRRRDTIKWDTIREDSQDTLGEMSISDNHSTKALLRNVLRLVHQDFILPWYSRISSSPTFPKALDKTILSSVERFEEKFEKLDIPHLLVAKILPHMTSHMQAYRQVEPFLFPTTRSTSSSQATVNPAPILQSHRKTPLHPALPAPALANPMPSVESHLKRKVELLLKVVLPSEERGSETVMIIAREVITCTILLPIVEMLADPDFWNRMLDQQADKHMQERQQVNQLRAALESAASQPAATIRQRTSMPAMTSADPSSPVRTPRATRARQSASISMNTDSRSFDVFLKSISKIQNITEAKRLRNDVEREIRQVQARLSVEPTREVGKNKDKESMAKAKQMEAYLLRLESAKRKVDRKIGKLSGTSPTADHSGRGDEGQVDASGTPLAPSLRDILTNPSPLSFYMEFMDRRKQARLVQFWLTVESFKNPLEEVDSSDDDEQLVYSRLSSSMQRLDEAGLNTMREDVSMIWAMFLDPATVTDAVPLRSKLFESIRAGATGESSEPSLSPVLLDQARKATFRAQRDIYSAMLEDHFPEFRQTDLYRKAVIDLNKAAKKGSRVVQLGSRSSEAISNPPESASAMLRQGSLSPISSASPLPNTSSQSRWLNQLGFGGNKSKGGTGPHSPATPVAARSRRALASFQPRAGKADDGPSPLTQPRELPRVRSWSIGLSSRSGNGAISPTPTPSQSLHALGFLIGDETPDVNGGRSALFATEDDDKMELSPETGRVPSEQDDEYVQIQRMEAIQAALTSIIDRDDQSRGIPIAEETRPRASMDSNIYPRSIGSLDVANSEDHWDPLGAVPTDSMSPDLHSGNRQFVGETGSRASMESRSRSLLAPHPAARPRKMFDSSEDAPISGDLFRSATSSSVPVFSSLEKHVSSDVTPLTVLDTRLSLEIARLGELLAKLDEQDLILDQMIRTADLTGKESELQLLLRSQSDLRRELRATRFRKMQYEQQEIDYRLDSERTKLTIPNATVLAEEAGKQIVRYVVEIQQHSIEGELLQGWAVARRYNEFWDLQHALKASPAVGPELKARNLDVPSKKLLPTLTDTFVEGRRVALERYMRGLLQIPAACGHPALKIFLSQSRLGLSGAVKSQSTPTGTASSVQGMDSGLASPNLVQTLYNQVTSSLDDIFLKPSMIDVMAEKLNRQAVDMAEAWDAGVAQIGNYGLELGNSVLSPYALRALRTPAQGVGSDEKDAFPFPSVQPHTSVQDQDLDRHEPTQPQAIVEETSFTTPITDFMVEVFGLKNGDWLRKQALVIVIQQLLGSTIERKVRDGIRTATSETSFGHYLAAFQNSLWEEGIRRPSTKPRTAAEKSKSKLNAGRKIQAFIPDVAANMIGRHNAQRAARQVFGAMQIRLLNLHIVLTILDEIFAALLDGETTE</sequence>
<dbReference type="Gene3D" id="3.30.1520.10">
    <property type="entry name" value="Phox-like domain"/>
    <property type="match status" value="1"/>
</dbReference>
<protein>
    <recommendedName>
        <fullName evidence="9">PXA domain-containing protein</fullName>
    </recommendedName>
</protein>
<evidence type="ECO:0000259" key="6">
    <source>
        <dbReference type="PROSITE" id="PS51207"/>
    </source>
</evidence>